<sequence>MRDAKQAINRNIFINERPMDAVPGWRYLKR</sequence>
<evidence type="ECO:0000313" key="1">
    <source>
        <dbReference type="EMBL" id="VFK35120.1"/>
    </source>
</evidence>
<organism evidence="2">
    <name type="scientific">Candidatus Kentrum sp. MB</name>
    <dbReference type="NCBI Taxonomy" id="2138164"/>
    <lineage>
        <taxon>Bacteria</taxon>
        <taxon>Pseudomonadati</taxon>
        <taxon>Pseudomonadota</taxon>
        <taxon>Gammaproteobacteria</taxon>
        <taxon>Candidatus Kentrum</taxon>
    </lineage>
</organism>
<gene>
    <name evidence="2" type="ORF">BECKMB1821H_GA0114242_10887</name>
    <name evidence="1" type="ORF">BECKMB1821I_GA0114274_11017</name>
</gene>
<proteinExistence type="predicted"/>
<reference evidence="2" key="1">
    <citation type="submission" date="2019-02" db="EMBL/GenBank/DDBJ databases">
        <authorList>
            <person name="Gruber-Vodicka R. H."/>
            <person name="Seah K. B. B."/>
        </authorList>
    </citation>
    <scope>NUCLEOTIDE SEQUENCE</scope>
    <source>
        <strain evidence="2">BECK_BZ198</strain>
        <strain evidence="1">BECK_BZ199</strain>
    </source>
</reference>
<evidence type="ECO:0000313" key="2">
    <source>
        <dbReference type="EMBL" id="VFK76985.1"/>
    </source>
</evidence>
<dbReference type="EMBL" id="CAADFQ010000101">
    <property type="protein sequence ID" value="VFK35120.1"/>
    <property type="molecule type" value="Genomic_DNA"/>
</dbReference>
<accession>A0A451BFC0</accession>
<name>A0A451BFC0_9GAMM</name>
<dbReference type="EMBL" id="CAADGH010000088">
    <property type="protein sequence ID" value="VFK76985.1"/>
    <property type="molecule type" value="Genomic_DNA"/>
</dbReference>
<dbReference type="AlphaFoldDB" id="A0A451BFC0"/>
<protein>
    <submittedName>
        <fullName evidence="2">Uncharacterized protein</fullName>
    </submittedName>
</protein>